<evidence type="ECO:0000256" key="1">
    <source>
        <dbReference type="ARBA" id="ARBA00008138"/>
    </source>
</evidence>
<accession>A0A927CZP5</accession>
<dbReference type="NCBIfam" id="TIGR00027">
    <property type="entry name" value="mthyl_TIGR00027"/>
    <property type="match status" value="1"/>
</dbReference>
<sequence>MKSNEASLTSLISAFGRAYHHLFDTPIIFDDFIAPKLLSEQEFETVKKNMTKGISFFNADVAIKLKDQPDEILKWVTQVQLSPTPLARAAFCEKVLLQEVSLGVSQYIILGAGMDTFALRYPQLEDKLSIYEVDFPTTQQFKIDRLQESDLTLPSNLRFIPCDFTKNISTDFLFENGVKREKTFFSLLGVSYYLSKTELKQTLTSLFREMPEGSSIVFDYANENLFKEKGLSNRVENMVKLAAASGEPMKSHFTYKEMESLLEEVGLLIFEHLSPETIQSQFFNDREDYLKAFETVHYIHAVNK</sequence>
<evidence type="ECO:0000313" key="6">
    <source>
        <dbReference type="Proteomes" id="UP000602076"/>
    </source>
</evidence>
<dbReference type="PANTHER" id="PTHR43619:SF2">
    <property type="entry name" value="S-ADENOSYL-L-METHIONINE-DEPENDENT METHYLTRANSFERASES SUPERFAMILY PROTEIN"/>
    <property type="match status" value="1"/>
</dbReference>
<dbReference type="GO" id="GO:0032259">
    <property type="term" value="P:methylation"/>
    <property type="evidence" value="ECO:0007669"/>
    <property type="project" value="UniProtKB-KW"/>
</dbReference>
<dbReference type="InterPro" id="IPR007213">
    <property type="entry name" value="Ppm1/Ppm2/Tcmp"/>
</dbReference>
<dbReference type="GO" id="GO:0008168">
    <property type="term" value="F:methyltransferase activity"/>
    <property type="evidence" value="ECO:0007669"/>
    <property type="project" value="UniProtKB-UniRule"/>
</dbReference>
<keyword evidence="3" id="KW-0808">Transferase</keyword>
<dbReference type="AlphaFoldDB" id="A0A927CZP5"/>
<comment type="similarity">
    <text evidence="1 4">Belongs to the UPF0677 family.</text>
</comment>
<gene>
    <name evidence="5" type="ORF">IEO70_11035</name>
</gene>
<keyword evidence="4" id="KW-0949">S-adenosyl-L-methionine</keyword>
<name>A0A927CZP5_9BACI</name>
<dbReference type="InterPro" id="IPR029063">
    <property type="entry name" value="SAM-dependent_MTases_sf"/>
</dbReference>
<evidence type="ECO:0000256" key="3">
    <source>
        <dbReference type="ARBA" id="ARBA00022679"/>
    </source>
</evidence>
<dbReference type="Gene3D" id="3.40.50.150">
    <property type="entry name" value="Vaccinia Virus protein VP39"/>
    <property type="match status" value="1"/>
</dbReference>
<evidence type="ECO:0000313" key="5">
    <source>
        <dbReference type="EMBL" id="MBD3108895.1"/>
    </source>
</evidence>
<comment type="caution">
    <text evidence="5">The sequence shown here is derived from an EMBL/GenBank/DDBJ whole genome shotgun (WGS) entry which is preliminary data.</text>
</comment>
<dbReference type="Pfam" id="PF04072">
    <property type="entry name" value="LCM"/>
    <property type="match status" value="1"/>
</dbReference>
<evidence type="ECO:0000256" key="2">
    <source>
        <dbReference type="ARBA" id="ARBA00022603"/>
    </source>
</evidence>
<dbReference type="SUPFAM" id="SSF53335">
    <property type="entry name" value="S-adenosyl-L-methionine-dependent methyltransferases"/>
    <property type="match status" value="1"/>
</dbReference>
<dbReference type="Proteomes" id="UP000602076">
    <property type="component" value="Unassembled WGS sequence"/>
</dbReference>
<dbReference type="RefSeq" id="WP_190998435.1">
    <property type="nucleotide sequence ID" value="NZ_JACXSI010000024.1"/>
</dbReference>
<dbReference type="EMBL" id="JACXSI010000024">
    <property type="protein sequence ID" value="MBD3108895.1"/>
    <property type="molecule type" value="Genomic_DNA"/>
</dbReference>
<evidence type="ECO:0000256" key="4">
    <source>
        <dbReference type="RuleBase" id="RU362030"/>
    </source>
</evidence>
<dbReference type="PANTHER" id="PTHR43619">
    <property type="entry name" value="S-ADENOSYL-L-METHIONINE-DEPENDENT METHYLTRANSFERASE YKTD-RELATED"/>
    <property type="match status" value="1"/>
</dbReference>
<organism evidence="5 6">
    <name type="scientific">Peribacillus faecalis</name>
    <dbReference type="NCBI Taxonomy" id="2772559"/>
    <lineage>
        <taxon>Bacteria</taxon>
        <taxon>Bacillati</taxon>
        <taxon>Bacillota</taxon>
        <taxon>Bacilli</taxon>
        <taxon>Bacillales</taxon>
        <taxon>Bacillaceae</taxon>
        <taxon>Peribacillus</taxon>
    </lineage>
</organism>
<protein>
    <recommendedName>
        <fullName evidence="4">S-adenosyl-L-methionine-dependent methyltransferase</fullName>
        <ecNumber evidence="4">2.1.1.-</ecNumber>
    </recommendedName>
</protein>
<keyword evidence="6" id="KW-1185">Reference proteome</keyword>
<dbReference type="EC" id="2.1.1.-" evidence="4"/>
<comment type="function">
    <text evidence="4">Exhibits S-adenosyl-L-methionine-dependent methyltransferase activity.</text>
</comment>
<keyword evidence="2 4" id="KW-0489">Methyltransferase</keyword>
<reference evidence="5" key="1">
    <citation type="submission" date="2020-09" db="EMBL/GenBank/DDBJ databases">
        <title>Bacillus faecalis sp. nov., a moderately halophilic bacterium isolated from cow faeces.</title>
        <authorList>
            <person name="Jiang L."/>
            <person name="Lee J."/>
        </authorList>
    </citation>
    <scope>NUCLEOTIDE SEQUENCE</scope>
    <source>
        <strain evidence="5">AGMB 02131</strain>
    </source>
</reference>
<proteinExistence type="inferred from homology"/>
<dbReference type="InterPro" id="IPR011610">
    <property type="entry name" value="SAM_mthyl_Trfase_ML2640-like"/>
</dbReference>